<evidence type="ECO:0008006" key="4">
    <source>
        <dbReference type="Google" id="ProtNLM"/>
    </source>
</evidence>
<evidence type="ECO:0000313" key="3">
    <source>
        <dbReference type="Proteomes" id="UP000619238"/>
    </source>
</evidence>
<dbReference type="Proteomes" id="UP000619238">
    <property type="component" value="Unassembled WGS sequence"/>
</dbReference>
<evidence type="ECO:0000256" key="1">
    <source>
        <dbReference type="SAM" id="SignalP"/>
    </source>
</evidence>
<sequence>MKKILLLMTAFLFLIACGGVKKTQEALNTGNYDSVIQDAVNQLKKNKTSKRKQQYVILLQEAYAKALDRDLSTIKFLKADGNPEKLEDIYNTYLAISDRQETIKPLLPLPILEKGINAKFRIQDYSSEIINTKNQLSEHLYANAKSLLSTTKQKNEYRKVYDDFRYIDKISPNYKDTRRLMEEAHVKGTDFVLVTLSNSTDKVIPQRLEDDLLNFNTYGLNDLWTVYHGNEIPQIQYDFGLILDLREINISPEQIREKQIIKEKQIKDGWEYATDDSGTILRDSLGTKIKVDKYKNVRCELYEFTQFKTTRVAGQVKYINYKSKQLIEAFPISSEFAFEHIYANFDGDRRALDQRYINITNVRAVPFPSNEQMVYDTGEDLKAKLKSIITRNKFR</sequence>
<gene>
    <name evidence="2" type="ORF">H2O64_16190</name>
</gene>
<name>A0ABR7QCT1_9FLAO</name>
<keyword evidence="1" id="KW-0732">Signal</keyword>
<comment type="caution">
    <text evidence="2">The sequence shown here is derived from an EMBL/GenBank/DDBJ whole genome shotgun (WGS) entry which is preliminary data.</text>
</comment>
<dbReference type="PROSITE" id="PS51257">
    <property type="entry name" value="PROKAR_LIPOPROTEIN"/>
    <property type="match status" value="1"/>
</dbReference>
<feature type="chain" id="PRO_5046736180" description="Lipoprotein" evidence="1">
    <location>
        <begin position="19"/>
        <end position="395"/>
    </location>
</feature>
<reference evidence="2 3" key="1">
    <citation type="submission" date="2020-07" db="EMBL/GenBank/DDBJ databases">
        <title>Description of Kordia aestuariivivens sp. nov., isolated from a tidal flat.</title>
        <authorList>
            <person name="Park S."/>
            <person name="Yoon J.-H."/>
        </authorList>
    </citation>
    <scope>NUCLEOTIDE SEQUENCE [LARGE SCALE GENOMIC DNA]</scope>
    <source>
        <strain evidence="2 3">YSTF-M3</strain>
    </source>
</reference>
<protein>
    <recommendedName>
        <fullName evidence="4">Lipoprotein</fullName>
    </recommendedName>
</protein>
<evidence type="ECO:0000313" key="2">
    <source>
        <dbReference type="EMBL" id="MBC8756218.1"/>
    </source>
</evidence>
<dbReference type="RefSeq" id="WP_187563261.1">
    <property type="nucleotide sequence ID" value="NZ_JACGWS010000010.1"/>
</dbReference>
<proteinExistence type="predicted"/>
<organism evidence="2 3">
    <name type="scientific">Kordia aestuariivivens</name>
    <dbReference type="NCBI Taxonomy" id="2759037"/>
    <lineage>
        <taxon>Bacteria</taxon>
        <taxon>Pseudomonadati</taxon>
        <taxon>Bacteroidota</taxon>
        <taxon>Flavobacteriia</taxon>
        <taxon>Flavobacteriales</taxon>
        <taxon>Flavobacteriaceae</taxon>
        <taxon>Kordia</taxon>
    </lineage>
</organism>
<feature type="signal peptide" evidence="1">
    <location>
        <begin position="1"/>
        <end position="18"/>
    </location>
</feature>
<keyword evidence="3" id="KW-1185">Reference proteome</keyword>
<accession>A0ABR7QCT1</accession>
<dbReference type="EMBL" id="JACGWS010000010">
    <property type="protein sequence ID" value="MBC8756218.1"/>
    <property type="molecule type" value="Genomic_DNA"/>
</dbReference>